<feature type="compositionally biased region" description="Low complexity" evidence="1">
    <location>
        <begin position="36"/>
        <end position="48"/>
    </location>
</feature>
<protein>
    <submittedName>
        <fullName evidence="2">Uncharacterized protein</fullName>
    </submittedName>
</protein>
<proteinExistence type="predicted"/>
<reference evidence="2 3" key="1">
    <citation type="journal article" date="2019" name="Commun. Biol.">
        <title>The bagworm genome reveals a unique fibroin gene that provides high tensile strength.</title>
        <authorList>
            <person name="Kono N."/>
            <person name="Nakamura H."/>
            <person name="Ohtoshi R."/>
            <person name="Tomita M."/>
            <person name="Numata K."/>
            <person name="Arakawa K."/>
        </authorList>
    </citation>
    <scope>NUCLEOTIDE SEQUENCE [LARGE SCALE GENOMIC DNA]</scope>
</reference>
<sequence length="135" mass="15379">MEGDRGRSDRNKLFEDTNGVLWVKRRGDNIGRRPPRAATGGAARSGSGRLETNKIFDFNRAPSTMRYGKKQCRVRDHEITLNCAFVAFTRWPGARAIGLRRRGTRDKLIINYRPRASDAAAVFARRDRYLAARLL</sequence>
<evidence type="ECO:0000313" key="3">
    <source>
        <dbReference type="Proteomes" id="UP000299102"/>
    </source>
</evidence>
<accession>A0A4C1WB43</accession>
<keyword evidence="3" id="KW-1185">Reference proteome</keyword>
<comment type="caution">
    <text evidence="2">The sequence shown here is derived from an EMBL/GenBank/DDBJ whole genome shotgun (WGS) entry which is preliminary data.</text>
</comment>
<gene>
    <name evidence="2" type="ORF">EVAR_27982_1</name>
</gene>
<evidence type="ECO:0000313" key="2">
    <source>
        <dbReference type="EMBL" id="GBP48596.1"/>
    </source>
</evidence>
<name>A0A4C1WB43_EUMVA</name>
<evidence type="ECO:0000256" key="1">
    <source>
        <dbReference type="SAM" id="MobiDB-lite"/>
    </source>
</evidence>
<organism evidence="2 3">
    <name type="scientific">Eumeta variegata</name>
    <name type="common">Bagworm moth</name>
    <name type="synonym">Eumeta japonica</name>
    <dbReference type="NCBI Taxonomy" id="151549"/>
    <lineage>
        <taxon>Eukaryota</taxon>
        <taxon>Metazoa</taxon>
        <taxon>Ecdysozoa</taxon>
        <taxon>Arthropoda</taxon>
        <taxon>Hexapoda</taxon>
        <taxon>Insecta</taxon>
        <taxon>Pterygota</taxon>
        <taxon>Neoptera</taxon>
        <taxon>Endopterygota</taxon>
        <taxon>Lepidoptera</taxon>
        <taxon>Glossata</taxon>
        <taxon>Ditrysia</taxon>
        <taxon>Tineoidea</taxon>
        <taxon>Psychidae</taxon>
        <taxon>Oiketicinae</taxon>
        <taxon>Eumeta</taxon>
    </lineage>
</organism>
<dbReference type="AlphaFoldDB" id="A0A4C1WB43"/>
<feature type="region of interest" description="Disordered" evidence="1">
    <location>
        <begin position="26"/>
        <end position="48"/>
    </location>
</feature>
<dbReference type="Proteomes" id="UP000299102">
    <property type="component" value="Unassembled WGS sequence"/>
</dbReference>
<dbReference type="EMBL" id="BGZK01000527">
    <property type="protein sequence ID" value="GBP48596.1"/>
    <property type="molecule type" value="Genomic_DNA"/>
</dbReference>